<gene>
    <name evidence="2" type="ORF">EV189_2999</name>
</gene>
<protein>
    <submittedName>
        <fullName evidence="2">Trehalose 6-phosphate synthase</fullName>
    </submittedName>
</protein>
<dbReference type="SUPFAM" id="SSF53756">
    <property type="entry name" value="UDP-Glycosyltransferase/glycogen phosphorylase"/>
    <property type="match status" value="1"/>
</dbReference>
<evidence type="ECO:0000313" key="3">
    <source>
        <dbReference type="Proteomes" id="UP000293638"/>
    </source>
</evidence>
<keyword evidence="3" id="KW-1185">Reference proteome</keyword>
<dbReference type="EMBL" id="SGXD01000003">
    <property type="protein sequence ID" value="RZS87568.1"/>
    <property type="molecule type" value="Genomic_DNA"/>
</dbReference>
<dbReference type="GO" id="GO:0005992">
    <property type="term" value="P:trehalose biosynthetic process"/>
    <property type="evidence" value="ECO:0007669"/>
    <property type="project" value="InterPro"/>
</dbReference>
<dbReference type="PANTHER" id="PTHR10788">
    <property type="entry name" value="TREHALOSE-6-PHOSPHATE SYNTHASE"/>
    <property type="match status" value="1"/>
</dbReference>
<dbReference type="GO" id="GO:0003825">
    <property type="term" value="F:alpha,alpha-trehalose-phosphate synthase (UDP-forming) activity"/>
    <property type="evidence" value="ECO:0007669"/>
    <property type="project" value="TreeGrafter"/>
</dbReference>
<dbReference type="CDD" id="cd03788">
    <property type="entry name" value="GT20_TPS"/>
    <property type="match status" value="1"/>
</dbReference>
<dbReference type="Pfam" id="PF00982">
    <property type="entry name" value="Glyco_transf_20"/>
    <property type="match status" value="1"/>
</dbReference>
<dbReference type="AlphaFoldDB" id="A0A4Q7NR23"/>
<comment type="similarity">
    <text evidence="1">Belongs to the glycosyltransferase 20 family.</text>
</comment>
<dbReference type="Proteomes" id="UP000293638">
    <property type="component" value="Unassembled WGS sequence"/>
</dbReference>
<reference evidence="2 3" key="1">
    <citation type="submission" date="2019-02" db="EMBL/GenBank/DDBJ databases">
        <title>Genomic Encyclopedia of Type Strains, Phase IV (KMG-IV): sequencing the most valuable type-strain genomes for metagenomic binning, comparative biology and taxonomic classification.</title>
        <authorList>
            <person name="Goeker M."/>
        </authorList>
    </citation>
    <scope>NUCLEOTIDE SEQUENCE [LARGE SCALE GENOMIC DNA]</scope>
    <source>
        <strain evidence="2 3">DSM 45622</strain>
    </source>
</reference>
<dbReference type="InterPro" id="IPR001830">
    <property type="entry name" value="Glyco_trans_20"/>
</dbReference>
<dbReference type="PANTHER" id="PTHR10788:SF106">
    <property type="entry name" value="BCDNA.GH08860"/>
    <property type="match status" value="1"/>
</dbReference>
<name>A0A4Q7NR23_9ACTN</name>
<evidence type="ECO:0000256" key="1">
    <source>
        <dbReference type="ARBA" id="ARBA00008799"/>
    </source>
</evidence>
<accession>A0A4Q7NR23</accession>
<organism evidence="2 3">
    <name type="scientific">Motilibacter rhizosphaerae</name>
    <dbReference type="NCBI Taxonomy" id="598652"/>
    <lineage>
        <taxon>Bacteria</taxon>
        <taxon>Bacillati</taxon>
        <taxon>Actinomycetota</taxon>
        <taxon>Actinomycetes</taxon>
        <taxon>Motilibacterales</taxon>
        <taxon>Motilibacteraceae</taxon>
        <taxon>Motilibacter</taxon>
    </lineage>
</organism>
<dbReference type="OrthoDB" id="9761633at2"/>
<sequence>MLLASNRGPLSFTLDADGAPRAKRGGGGLVSAIMSAGHAGEHPLWVCTALSDADREAARRSPHGRLDEAGHDTGGLRVRMLSTPEGIDARTFDLAYNGIANSTLWFLHHLLFATPTAPVFDGSFAREWSAFSVYSQAFAEGLAQDAAPGAKVLVQDYHLTLVPRLLRQLRPDLRIGHFSHTPWAPAEYFSLLPQGLAREVLLGVLGADSAGFLAPRWASAFLDCCERVLGAEVVREEVGGEVRHDGRTTRVVVHALGIDADELRERAGRADVARHEEALLARIGDCKVIARVDRTELSKNILRGLLAYRDLLRRYPEWVGRVVHVVGAVPSRNALPEYREYTARVQRLAAEIDEEFARPGWSPLILSVDDDFPRSLATYRIADVLLINPIRDGMNLVAKEAPALSTRGCALVLSTEAGAAAELGHAALLVNPYDVSGTAAALHAALGMDDEERARRTRELVDAATALPPGQWLAAQVEDLAAVRP</sequence>
<evidence type="ECO:0000313" key="2">
    <source>
        <dbReference type="EMBL" id="RZS87568.1"/>
    </source>
</evidence>
<comment type="caution">
    <text evidence="2">The sequence shown here is derived from an EMBL/GenBank/DDBJ whole genome shotgun (WGS) entry which is preliminary data.</text>
</comment>
<dbReference type="Gene3D" id="3.40.50.2000">
    <property type="entry name" value="Glycogen Phosphorylase B"/>
    <property type="match status" value="2"/>
</dbReference>
<proteinExistence type="inferred from homology"/>